<evidence type="ECO:0000313" key="3">
    <source>
        <dbReference type="Proteomes" id="UP000022910"/>
    </source>
</evidence>
<gene>
    <name evidence="2" type="ORF">RirG_012170</name>
</gene>
<reference evidence="2 3" key="1">
    <citation type="submission" date="2014-02" db="EMBL/GenBank/DDBJ databases">
        <title>Single nucleus genome sequencing reveals high similarity among nuclei of an endomycorrhizal fungus.</title>
        <authorList>
            <person name="Lin K."/>
            <person name="Geurts R."/>
            <person name="Zhang Z."/>
            <person name="Limpens E."/>
            <person name="Saunders D.G."/>
            <person name="Mu D."/>
            <person name="Pang E."/>
            <person name="Cao H."/>
            <person name="Cha H."/>
            <person name="Lin T."/>
            <person name="Zhou Q."/>
            <person name="Shang Y."/>
            <person name="Li Y."/>
            <person name="Ivanov S."/>
            <person name="Sharma T."/>
            <person name="Velzen R.V."/>
            <person name="Ruijter N.D."/>
            <person name="Aanen D.K."/>
            <person name="Win J."/>
            <person name="Kamoun S."/>
            <person name="Bisseling T."/>
            <person name="Huang S."/>
        </authorList>
    </citation>
    <scope>NUCLEOTIDE SEQUENCE [LARGE SCALE GENOMIC DNA]</scope>
    <source>
        <strain evidence="3">DAOM197198w</strain>
    </source>
</reference>
<proteinExistence type="predicted"/>
<dbReference type="HOGENOM" id="CLU_1415873_0_0_1"/>
<comment type="caution">
    <text evidence="2">The sequence shown here is derived from an EMBL/GenBank/DDBJ whole genome shotgun (WGS) entry which is preliminary data.</text>
</comment>
<dbReference type="EMBL" id="JEMT01008440">
    <property type="protein sequence ID" value="EXX78769.1"/>
    <property type="molecule type" value="Genomic_DNA"/>
</dbReference>
<feature type="compositionally biased region" description="Basic and acidic residues" evidence="1">
    <location>
        <begin position="160"/>
        <end position="175"/>
    </location>
</feature>
<accession>A0A015LGI2</accession>
<dbReference type="AlphaFoldDB" id="A0A015LGI2"/>
<evidence type="ECO:0000313" key="2">
    <source>
        <dbReference type="EMBL" id="EXX78769.1"/>
    </source>
</evidence>
<protein>
    <submittedName>
        <fullName evidence="2">Uncharacterized protein</fullName>
    </submittedName>
</protein>
<organism evidence="2 3">
    <name type="scientific">Rhizophagus irregularis (strain DAOM 197198w)</name>
    <name type="common">Glomus intraradices</name>
    <dbReference type="NCBI Taxonomy" id="1432141"/>
    <lineage>
        <taxon>Eukaryota</taxon>
        <taxon>Fungi</taxon>
        <taxon>Fungi incertae sedis</taxon>
        <taxon>Mucoromycota</taxon>
        <taxon>Glomeromycotina</taxon>
        <taxon>Glomeromycetes</taxon>
        <taxon>Glomerales</taxon>
        <taxon>Glomeraceae</taxon>
        <taxon>Rhizophagus</taxon>
    </lineage>
</organism>
<feature type="compositionally biased region" description="Low complexity" evidence="1">
    <location>
        <begin position="176"/>
        <end position="192"/>
    </location>
</feature>
<keyword evidence="3" id="KW-1185">Reference proteome</keyword>
<name>A0A015LGI2_RHIIW</name>
<evidence type="ECO:0000256" key="1">
    <source>
        <dbReference type="SAM" id="MobiDB-lite"/>
    </source>
</evidence>
<feature type="region of interest" description="Disordered" evidence="1">
    <location>
        <begin position="129"/>
        <end position="192"/>
    </location>
</feature>
<dbReference type="Proteomes" id="UP000022910">
    <property type="component" value="Unassembled WGS sequence"/>
</dbReference>
<sequence>MLLHIDDISRKTGDDRIEQATNALRPVELVRRCNNVDRELEMSVHARGNERGSVEAECFNSGPGKYRVPELVLVRRKQYIMTIDVFMIRLLEISSGGWIDRRVERQSHSFLLDAGKRKTPENTRIVKRVTSNSRPHRDSGTATRRKADRQAARPGGFREPQPRENNRARRFDAARAVRGQRSRSGQGSTRRT</sequence>